<dbReference type="Proteomes" id="UP000642014">
    <property type="component" value="Unassembled WGS sequence"/>
</dbReference>
<evidence type="ECO:0008006" key="4">
    <source>
        <dbReference type="Google" id="ProtNLM"/>
    </source>
</evidence>
<protein>
    <recommendedName>
        <fullName evidence="4">Integrase</fullName>
    </recommendedName>
</protein>
<sequence length="86" mass="8923">MSRTGRPRSRHSLRPRPAPPPAVPPARRLDHSAPTITLGYYAHFLPEAGGRKPAARDAAPSTACPGSGETGPPAGTPRILPGAADR</sequence>
<reference evidence="2 3" key="1">
    <citation type="journal article" date="2014" name="Int. J. Syst. Evol. Microbiol.">
        <title>Complete genome sequence of Corynebacterium casei LMG S-19264T (=DSM 44701T), isolated from a smear-ripened cheese.</title>
        <authorList>
            <consortium name="US DOE Joint Genome Institute (JGI-PGF)"/>
            <person name="Walter F."/>
            <person name="Albersmeier A."/>
            <person name="Kalinowski J."/>
            <person name="Ruckert C."/>
        </authorList>
    </citation>
    <scope>NUCLEOTIDE SEQUENCE [LARGE SCALE GENOMIC DNA]</scope>
    <source>
        <strain evidence="2 3">JCM 4205</strain>
    </source>
</reference>
<comment type="caution">
    <text evidence="2">The sequence shown here is derived from an EMBL/GenBank/DDBJ whole genome shotgun (WGS) entry which is preliminary data.</text>
</comment>
<gene>
    <name evidence="2" type="ORF">GCM10010497_24390</name>
</gene>
<name>A0AAV4KFJ8_9ACTN</name>
<feature type="region of interest" description="Disordered" evidence="1">
    <location>
        <begin position="1"/>
        <end position="30"/>
    </location>
</feature>
<evidence type="ECO:0000256" key="1">
    <source>
        <dbReference type="SAM" id="MobiDB-lite"/>
    </source>
</evidence>
<feature type="compositionally biased region" description="Basic residues" evidence="1">
    <location>
        <begin position="1"/>
        <end position="14"/>
    </location>
</feature>
<feature type="region of interest" description="Disordered" evidence="1">
    <location>
        <begin position="50"/>
        <end position="86"/>
    </location>
</feature>
<dbReference type="AlphaFoldDB" id="A0AAV4KFJ8"/>
<evidence type="ECO:0000313" key="3">
    <source>
        <dbReference type="Proteomes" id="UP000642014"/>
    </source>
</evidence>
<accession>A0AAV4KFJ8</accession>
<dbReference type="EMBL" id="BMSJ01000004">
    <property type="protein sequence ID" value="GGR21570.1"/>
    <property type="molecule type" value="Genomic_DNA"/>
</dbReference>
<organism evidence="2 3">
    <name type="scientific">Streptomyces cinereoruber</name>
    <dbReference type="NCBI Taxonomy" id="67260"/>
    <lineage>
        <taxon>Bacteria</taxon>
        <taxon>Bacillati</taxon>
        <taxon>Actinomycetota</taxon>
        <taxon>Actinomycetes</taxon>
        <taxon>Kitasatosporales</taxon>
        <taxon>Streptomycetaceae</taxon>
        <taxon>Streptomyces</taxon>
    </lineage>
</organism>
<evidence type="ECO:0000313" key="2">
    <source>
        <dbReference type="EMBL" id="GGR21570.1"/>
    </source>
</evidence>
<proteinExistence type="predicted"/>